<accession>H1Z1F7</accession>
<evidence type="ECO:0000313" key="2">
    <source>
        <dbReference type="Proteomes" id="UP000005741"/>
    </source>
</evidence>
<dbReference type="HOGENOM" id="CLU_203612_0_0_2"/>
<protein>
    <submittedName>
        <fullName evidence="1">Uncharacterized protein</fullName>
    </submittedName>
</protein>
<dbReference type="OrthoDB" id="104535at2157"/>
<keyword evidence="2" id="KW-1185">Reference proteome</keyword>
<sequence>MATLQYVYDSKGNKTGVIIPIEIWDEEEMKIRDDIEFRPQDFRGIYKNIDLDLDEDIRNLRDEWVREC</sequence>
<dbReference type="Proteomes" id="UP000005741">
    <property type="component" value="Chromosome"/>
</dbReference>
<dbReference type="InParanoid" id="H1Z1F7"/>
<reference evidence="1 2" key="1">
    <citation type="submission" date="2011-10" db="EMBL/GenBank/DDBJ databases">
        <title>The Improved High-Quality Draft genome of Methanoplanus limicola DSM 2279.</title>
        <authorList>
            <consortium name="US DOE Joint Genome Institute (JGI-PGF)"/>
            <person name="Lucas S."/>
            <person name="Copeland A."/>
            <person name="Lapidus A."/>
            <person name="Glavina del Rio T."/>
            <person name="Dalin E."/>
            <person name="Tice H."/>
            <person name="Bruce D."/>
            <person name="Goodwin L."/>
            <person name="Pitluck S."/>
            <person name="Peters L."/>
            <person name="Mikhailova N."/>
            <person name="Lu M."/>
            <person name="Kyrpides N."/>
            <person name="Mavromatis K."/>
            <person name="Ivanova N."/>
            <person name="Markowitz V."/>
            <person name="Cheng J.-F."/>
            <person name="Hugenholtz P."/>
            <person name="Woyke T."/>
            <person name="Wu D."/>
            <person name="Wirth R."/>
            <person name="Brambilla E.-M."/>
            <person name="Klenk H.-P."/>
            <person name="Eisen J.A."/>
        </authorList>
    </citation>
    <scope>NUCLEOTIDE SEQUENCE [LARGE SCALE GENOMIC DNA]</scope>
    <source>
        <strain evidence="1 2">DSM 2279</strain>
    </source>
</reference>
<evidence type="ECO:0000313" key="1">
    <source>
        <dbReference type="EMBL" id="EHQ36304.1"/>
    </source>
</evidence>
<dbReference type="RefSeq" id="WP_004078560.1">
    <property type="nucleotide sequence ID" value="NZ_CM001436.1"/>
</dbReference>
<organism evidence="1 2">
    <name type="scientific">Methanoplanus limicola DSM 2279</name>
    <dbReference type="NCBI Taxonomy" id="937775"/>
    <lineage>
        <taxon>Archaea</taxon>
        <taxon>Methanobacteriati</taxon>
        <taxon>Methanobacteriota</taxon>
        <taxon>Stenosarchaea group</taxon>
        <taxon>Methanomicrobia</taxon>
        <taxon>Methanomicrobiales</taxon>
        <taxon>Methanomicrobiaceae</taxon>
        <taxon>Methanoplanus</taxon>
    </lineage>
</organism>
<proteinExistence type="predicted"/>
<dbReference type="AlphaFoldDB" id="H1Z1F7"/>
<name>H1Z1F7_9EURY</name>
<gene>
    <name evidence="1" type="ORF">Metlim_2245</name>
</gene>
<dbReference type="EMBL" id="CM001436">
    <property type="protein sequence ID" value="EHQ36304.1"/>
    <property type="molecule type" value="Genomic_DNA"/>
</dbReference>